<reference evidence="3" key="1">
    <citation type="submission" date="2018-05" db="EMBL/GenBank/DDBJ databases">
        <authorList>
            <person name="Lanie J.A."/>
            <person name="Ng W.-L."/>
            <person name="Kazmierczak K.M."/>
            <person name="Andrzejewski T.M."/>
            <person name="Davidsen T.M."/>
            <person name="Wayne K.J."/>
            <person name="Tettelin H."/>
            <person name="Glass J.I."/>
            <person name="Rusch D."/>
            <person name="Podicherti R."/>
            <person name="Tsui H.-C.T."/>
            <person name="Winkler M.E."/>
        </authorList>
    </citation>
    <scope>NUCLEOTIDE SEQUENCE</scope>
</reference>
<sequence length="233" mass="26134">MPQPTEVSDFVKERLEQIRGELRLYPDLQPSATALVIIDMQNAFVAEGGIIEVPASRDIVPTINRMAEECRTLGIPVIWIRSHHPKGGSDWRHFFDHFVLPERREAAAAALSDDAPPSRFYPAMDIHEQDYIVIKNRYSCLIPGSSSLERLLRSLGRDTLMLAGTKTNICVESTARDAMMLDFRVFVLSDATAALTSEEHQASLNVLIQEFADIVVVDEVLDELRSNARDGDR</sequence>
<evidence type="ECO:0000313" key="3">
    <source>
        <dbReference type="EMBL" id="SVD24277.1"/>
    </source>
</evidence>
<organism evidence="3">
    <name type="scientific">marine metagenome</name>
    <dbReference type="NCBI Taxonomy" id="408172"/>
    <lineage>
        <taxon>unclassified sequences</taxon>
        <taxon>metagenomes</taxon>
        <taxon>ecological metagenomes</taxon>
    </lineage>
</organism>
<dbReference type="SUPFAM" id="SSF52499">
    <property type="entry name" value="Isochorismatase-like hydrolases"/>
    <property type="match status" value="1"/>
</dbReference>
<dbReference type="GO" id="GO:0016787">
    <property type="term" value="F:hydrolase activity"/>
    <property type="evidence" value="ECO:0007669"/>
    <property type="project" value="UniProtKB-KW"/>
</dbReference>
<dbReference type="PANTHER" id="PTHR43540">
    <property type="entry name" value="PEROXYUREIDOACRYLATE/UREIDOACRYLATE AMIDOHYDROLASE-RELATED"/>
    <property type="match status" value="1"/>
</dbReference>
<evidence type="ECO:0000259" key="2">
    <source>
        <dbReference type="Pfam" id="PF00857"/>
    </source>
</evidence>
<dbReference type="InterPro" id="IPR050272">
    <property type="entry name" value="Isochorismatase-like_hydrls"/>
</dbReference>
<dbReference type="EMBL" id="UINC01138379">
    <property type="protein sequence ID" value="SVD24277.1"/>
    <property type="molecule type" value="Genomic_DNA"/>
</dbReference>
<gene>
    <name evidence="3" type="ORF">METZ01_LOCUS377131</name>
</gene>
<dbReference type="InterPro" id="IPR036380">
    <property type="entry name" value="Isochorismatase-like_sf"/>
</dbReference>
<protein>
    <recommendedName>
        <fullName evidence="2">Isochorismatase-like domain-containing protein</fullName>
    </recommendedName>
</protein>
<dbReference type="Pfam" id="PF00857">
    <property type="entry name" value="Isochorismatase"/>
    <property type="match status" value="1"/>
</dbReference>
<dbReference type="InterPro" id="IPR000868">
    <property type="entry name" value="Isochorismatase-like_dom"/>
</dbReference>
<name>A0A382TRU4_9ZZZZ</name>
<dbReference type="Gene3D" id="3.40.50.850">
    <property type="entry name" value="Isochorismatase-like"/>
    <property type="match status" value="1"/>
</dbReference>
<dbReference type="PANTHER" id="PTHR43540:SF6">
    <property type="entry name" value="ISOCHORISMATASE-LIKE DOMAIN-CONTAINING PROTEIN"/>
    <property type="match status" value="1"/>
</dbReference>
<accession>A0A382TRU4</accession>
<dbReference type="CDD" id="cd00431">
    <property type="entry name" value="cysteine_hydrolases"/>
    <property type="match status" value="1"/>
</dbReference>
<proteinExistence type="predicted"/>
<feature type="domain" description="Isochorismatase-like" evidence="2">
    <location>
        <begin position="33"/>
        <end position="215"/>
    </location>
</feature>
<dbReference type="AlphaFoldDB" id="A0A382TRU4"/>
<keyword evidence="1" id="KW-0378">Hydrolase</keyword>
<evidence type="ECO:0000256" key="1">
    <source>
        <dbReference type="ARBA" id="ARBA00022801"/>
    </source>
</evidence>